<protein>
    <submittedName>
        <fullName evidence="5">Fatty-acid--CoA ligase</fullName>
    </submittedName>
</protein>
<proteinExistence type="inferred from homology"/>
<dbReference type="Gene3D" id="3.30.300.30">
    <property type="match status" value="1"/>
</dbReference>
<dbReference type="EMBL" id="RSAA01000001">
    <property type="protein sequence ID" value="RRO20659.1"/>
    <property type="molecule type" value="Genomic_DNA"/>
</dbReference>
<dbReference type="SUPFAM" id="SSF56801">
    <property type="entry name" value="Acetyl-CoA synthetase-like"/>
    <property type="match status" value="1"/>
</dbReference>
<evidence type="ECO:0000259" key="3">
    <source>
        <dbReference type="Pfam" id="PF00501"/>
    </source>
</evidence>
<dbReference type="GO" id="GO:0016878">
    <property type="term" value="F:acid-thiol ligase activity"/>
    <property type="evidence" value="ECO:0007669"/>
    <property type="project" value="UniProtKB-ARBA"/>
</dbReference>
<dbReference type="Pfam" id="PF13193">
    <property type="entry name" value="AMP-binding_C"/>
    <property type="match status" value="1"/>
</dbReference>
<evidence type="ECO:0000256" key="1">
    <source>
        <dbReference type="ARBA" id="ARBA00006432"/>
    </source>
</evidence>
<organism evidence="5 6">
    <name type="scientific">Saccharopolyspora rhizosphaerae</name>
    <dbReference type="NCBI Taxonomy" id="2492662"/>
    <lineage>
        <taxon>Bacteria</taxon>
        <taxon>Bacillati</taxon>
        <taxon>Actinomycetota</taxon>
        <taxon>Actinomycetes</taxon>
        <taxon>Pseudonocardiales</taxon>
        <taxon>Pseudonocardiaceae</taxon>
        <taxon>Saccharopolyspora</taxon>
    </lineage>
</organism>
<keyword evidence="2 5" id="KW-0436">Ligase</keyword>
<dbReference type="InterPro" id="IPR020845">
    <property type="entry name" value="AMP-binding_CS"/>
</dbReference>
<name>A0A3R8Q880_9PSEU</name>
<evidence type="ECO:0000259" key="4">
    <source>
        <dbReference type="Pfam" id="PF13193"/>
    </source>
</evidence>
<dbReference type="InterPro" id="IPR045851">
    <property type="entry name" value="AMP-bd_C_sf"/>
</dbReference>
<dbReference type="PROSITE" id="PS00455">
    <property type="entry name" value="AMP_BINDING"/>
    <property type="match status" value="1"/>
</dbReference>
<comment type="similarity">
    <text evidence="1">Belongs to the ATP-dependent AMP-binding enzyme family.</text>
</comment>
<dbReference type="InterPro" id="IPR000873">
    <property type="entry name" value="AMP-dep_synth/lig_dom"/>
</dbReference>
<feature type="domain" description="AMP-dependent synthetase/ligase" evidence="3">
    <location>
        <begin position="22"/>
        <end position="383"/>
    </location>
</feature>
<feature type="domain" description="AMP-binding enzyme C-terminal" evidence="4">
    <location>
        <begin position="433"/>
        <end position="508"/>
    </location>
</feature>
<dbReference type="Pfam" id="PF00501">
    <property type="entry name" value="AMP-binding"/>
    <property type="match status" value="1"/>
</dbReference>
<keyword evidence="6" id="KW-1185">Reference proteome</keyword>
<accession>A0A3R8Q880</accession>
<dbReference type="AlphaFoldDB" id="A0A3R8Q880"/>
<dbReference type="InterPro" id="IPR025110">
    <property type="entry name" value="AMP-bd_C"/>
</dbReference>
<dbReference type="Proteomes" id="UP000274515">
    <property type="component" value="Unassembled WGS sequence"/>
</dbReference>
<dbReference type="Gene3D" id="3.40.50.980">
    <property type="match status" value="2"/>
</dbReference>
<sequence>MPLVVGADAGGEMLISDVVALAARRAPDVPAMHFGDLTWTFEELRAATCRLAHALAELARPGDRIAVLGENGPEHVLAYYGVPLAGMVLLPVNYRLAPGEVVDLLADARPTVLITEAQHLGTARRAAAEVPSISTVVTVDGSHGVALPDLLEGRPEDEPERPDEISAAWLLYTSGTTGRAKGAVLTHRNVVAGVVNAVLSWPRAVEQRPVVLVPWPLCHVAGHNVLVAHLAAETVVLLRRYSTEGFLDAVQRHRVTATTVAPTMLEMLLRHPALDTVDTTSITRIGYGSAPMPVATLRKAMTRFPNAGFRGGFGMTELAGNVLAHGPEEHRAAAGGRPELLASAGRPMLLTAARTVDDDGVECGPDEVGELEVRGDQVFSGYWNRPEATAEAFRDGWFRTGDLARRDAEGRFAIVDRRKDMILTGGENVYSREVEDVLHQHPAVSAAAVVGAPDELWGERVVAVVQPDGHEPPAEQEIREFCAEHLAGYKCPRQVLIVPELPRNAAGKVLKRELQQRVR</sequence>
<dbReference type="InterPro" id="IPR050237">
    <property type="entry name" value="ATP-dep_AMP-bd_enzyme"/>
</dbReference>
<dbReference type="RefSeq" id="WP_125088364.1">
    <property type="nucleotide sequence ID" value="NZ_RSAA01000001.1"/>
</dbReference>
<dbReference type="PANTHER" id="PTHR43767">
    <property type="entry name" value="LONG-CHAIN-FATTY-ACID--COA LIGASE"/>
    <property type="match status" value="1"/>
</dbReference>
<evidence type="ECO:0000313" key="5">
    <source>
        <dbReference type="EMBL" id="RRO20659.1"/>
    </source>
</evidence>
<evidence type="ECO:0000256" key="2">
    <source>
        <dbReference type="ARBA" id="ARBA00022598"/>
    </source>
</evidence>
<dbReference type="Gene3D" id="2.30.38.10">
    <property type="entry name" value="Luciferase, Domain 3"/>
    <property type="match status" value="1"/>
</dbReference>
<gene>
    <name evidence="5" type="ORF">EIL87_01975</name>
</gene>
<evidence type="ECO:0000313" key="6">
    <source>
        <dbReference type="Proteomes" id="UP000274515"/>
    </source>
</evidence>
<dbReference type="FunFam" id="3.30.300.30:FF:000008">
    <property type="entry name" value="2,3-dihydroxybenzoate-AMP ligase"/>
    <property type="match status" value="1"/>
</dbReference>
<comment type="caution">
    <text evidence="5">The sequence shown here is derived from an EMBL/GenBank/DDBJ whole genome shotgun (WGS) entry which is preliminary data.</text>
</comment>
<dbReference type="PANTHER" id="PTHR43767:SF1">
    <property type="entry name" value="NONRIBOSOMAL PEPTIDE SYNTHASE PES1 (EUROFUNG)-RELATED"/>
    <property type="match status" value="1"/>
</dbReference>
<dbReference type="OrthoDB" id="3172305at2"/>
<reference evidence="5 6" key="1">
    <citation type="submission" date="2018-11" db="EMBL/GenBank/DDBJ databases">
        <title>Saccharopolyspora rhizosphaerae sp. nov., an actinomycete isolated from rhizosphere soil in Thailand.</title>
        <authorList>
            <person name="Intra B."/>
            <person name="Euanorasetr J."/>
            <person name="Take A."/>
            <person name="Inahashi Y."/>
            <person name="Mori M."/>
            <person name="Panbangred W."/>
            <person name="Matsumoto A."/>
        </authorList>
    </citation>
    <scope>NUCLEOTIDE SEQUENCE [LARGE SCALE GENOMIC DNA]</scope>
    <source>
        <strain evidence="5 6">H219</strain>
    </source>
</reference>